<evidence type="ECO:0000256" key="4">
    <source>
        <dbReference type="ARBA" id="ARBA00022808"/>
    </source>
</evidence>
<dbReference type="Pfam" id="PF01979">
    <property type="entry name" value="Amidohydro_1"/>
    <property type="match status" value="1"/>
</dbReference>
<feature type="binding site" evidence="7">
    <location>
        <position position="68"/>
    </location>
    <ligand>
        <name>Zn(2+)</name>
        <dbReference type="ChEBI" id="CHEBI:29105"/>
    </ligand>
</feature>
<dbReference type="Proteomes" id="UP000509782">
    <property type="component" value="Chromosome"/>
</dbReference>
<dbReference type="GO" id="GO:0019556">
    <property type="term" value="P:L-histidine catabolic process to glutamate and formamide"/>
    <property type="evidence" value="ECO:0007669"/>
    <property type="project" value="UniProtKB-UniRule"/>
</dbReference>
<keyword evidence="2 7" id="KW-0479">Metal-binding</keyword>
<dbReference type="GO" id="GO:0050480">
    <property type="term" value="F:imidazolonepropionase activity"/>
    <property type="evidence" value="ECO:0007669"/>
    <property type="project" value="UniProtKB-UniRule"/>
</dbReference>
<dbReference type="Gene3D" id="3.20.20.140">
    <property type="entry name" value="Metal-dependent hydrolases"/>
    <property type="match status" value="1"/>
</dbReference>
<keyword evidence="7" id="KW-0963">Cytoplasm</keyword>
<evidence type="ECO:0000313" key="11">
    <source>
        <dbReference type="Proteomes" id="UP000509782"/>
    </source>
</evidence>
<comment type="pathway">
    <text evidence="7">Amino-acid degradation; L-histidine degradation into L-glutamate; N-formimidoyl-L-glutamate from L-histidine: step 3/3.</text>
</comment>
<feature type="binding site" evidence="7">
    <location>
        <position position="68"/>
    </location>
    <ligand>
        <name>Fe(3+)</name>
        <dbReference type="ChEBI" id="CHEBI:29034"/>
    </ligand>
</feature>
<comment type="catalytic activity">
    <reaction evidence="7">
        <text>4-imidazolone-5-propanoate + H2O = N-formimidoyl-L-glutamate</text>
        <dbReference type="Rhea" id="RHEA:23660"/>
        <dbReference type="ChEBI" id="CHEBI:15377"/>
        <dbReference type="ChEBI" id="CHEBI:58928"/>
        <dbReference type="ChEBI" id="CHEBI:77893"/>
        <dbReference type="EC" id="3.5.2.7"/>
    </reaction>
</comment>
<evidence type="ECO:0000256" key="7">
    <source>
        <dbReference type="HAMAP-Rule" id="MF_00372"/>
    </source>
</evidence>
<proteinExistence type="inferred from homology"/>
<dbReference type="PANTHER" id="PTHR42752:SF1">
    <property type="entry name" value="IMIDAZOLONEPROPIONASE-RELATED"/>
    <property type="match status" value="1"/>
</dbReference>
<dbReference type="GO" id="GO:0008270">
    <property type="term" value="F:zinc ion binding"/>
    <property type="evidence" value="ECO:0007669"/>
    <property type="project" value="UniProtKB-UniRule"/>
</dbReference>
<feature type="binding site" evidence="7">
    <location>
        <position position="314"/>
    </location>
    <ligand>
        <name>N-formimidoyl-L-glutamate</name>
        <dbReference type="ChEBI" id="CHEBI:58928"/>
    </ligand>
</feature>
<feature type="binding site" evidence="7">
    <location>
        <position position="312"/>
    </location>
    <ligand>
        <name>N-formimidoyl-L-glutamate</name>
        <dbReference type="ChEBI" id="CHEBI:58928"/>
    </ligand>
</feature>
<feature type="binding site" evidence="7">
    <location>
        <position position="171"/>
    </location>
    <ligand>
        <name>4-imidazolone-5-propanoate</name>
        <dbReference type="ChEBI" id="CHEBI:77893"/>
    </ligand>
</feature>
<keyword evidence="4 7" id="KW-0369">Histidine metabolism</keyword>
<dbReference type="GO" id="GO:0005737">
    <property type="term" value="C:cytoplasm"/>
    <property type="evidence" value="ECO:0007669"/>
    <property type="project" value="UniProtKB-SubCell"/>
</dbReference>
<dbReference type="NCBIfam" id="TIGR01224">
    <property type="entry name" value="hutI"/>
    <property type="match status" value="1"/>
</dbReference>
<evidence type="ECO:0000256" key="6">
    <source>
        <dbReference type="ARBA" id="ARBA00023004"/>
    </source>
</evidence>
<dbReference type="HAMAP" id="MF_00372">
    <property type="entry name" value="HutI"/>
    <property type="match status" value="1"/>
</dbReference>
<dbReference type="AlphaFoldDB" id="A0A6N0JSK9"/>
<feature type="binding site" evidence="7">
    <location>
        <position position="235"/>
    </location>
    <ligand>
        <name>Zn(2+)</name>
        <dbReference type="ChEBI" id="CHEBI:29105"/>
    </ligand>
</feature>
<dbReference type="Gene3D" id="2.30.40.10">
    <property type="entry name" value="Urease, subunit C, domain 1"/>
    <property type="match status" value="1"/>
</dbReference>
<dbReference type="PANTHER" id="PTHR42752">
    <property type="entry name" value="IMIDAZOLONEPROPIONASE"/>
    <property type="match status" value="1"/>
</dbReference>
<dbReference type="GO" id="GO:0019557">
    <property type="term" value="P:L-histidine catabolic process to glutamate and formate"/>
    <property type="evidence" value="ECO:0007669"/>
    <property type="project" value="UniProtKB-UniPathway"/>
</dbReference>
<feature type="binding site" evidence="7">
    <location>
        <position position="138"/>
    </location>
    <ligand>
        <name>4-imidazolone-5-propanoate</name>
        <dbReference type="ChEBI" id="CHEBI:77893"/>
    </ligand>
</feature>
<dbReference type="SUPFAM" id="SSF51556">
    <property type="entry name" value="Metallo-dependent hydrolases"/>
    <property type="match status" value="1"/>
</dbReference>
<comment type="subcellular location">
    <subcellularLocation>
        <location evidence="7">Cytoplasm</location>
    </subcellularLocation>
</comment>
<keyword evidence="12" id="KW-1185">Reference proteome</keyword>
<organism evidence="9 11">
    <name type="scientific">Achromobacter denitrificans</name>
    <name type="common">Alcaligenes denitrificans</name>
    <dbReference type="NCBI Taxonomy" id="32002"/>
    <lineage>
        <taxon>Bacteria</taxon>
        <taxon>Pseudomonadati</taxon>
        <taxon>Pseudomonadota</taxon>
        <taxon>Betaproteobacteria</taxon>
        <taxon>Burkholderiales</taxon>
        <taxon>Alcaligenaceae</taxon>
        <taxon>Achromobacter</taxon>
    </lineage>
</organism>
<dbReference type="RefSeq" id="WP_125283849.1">
    <property type="nucleotide sequence ID" value="NZ_CP054569.1"/>
</dbReference>
<dbReference type="UniPathway" id="UPA00379">
    <property type="reaction ID" value="UER00551"/>
</dbReference>
<dbReference type="InterPro" id="IPR005920">
    <property type="entry name" value="HutI"/>
</dbReference>
<feature type="binding site" evidence="7">
    <location>
        <position position="66"/>
    </location>
    <ligand>
        <name>Zn(2+)</name>
        <dbReference type="ChEBI" id="CHEBI:29105"/>
    </ligand>
</feature>
<accession>A0A6N0JSK9</accession>
<reference evidence="9 11" key="1">
    <citation type="submission" date="2020-05" db="EMBL/GenBank/DDBJ databases">
        <title>FDA dAtabase for Regulatory Grade micrObial Sequences (FDA-ARGOS): Supporting development and validation of Infectious Disease Dx tests.</title>
        <authorList>
            <person name="Sproer C."/>
            <person name="Gronow S."/>
            <person name="Severitt S."/>
            <person name="Schroder I."/>
            <person name="Tallon L."/>
            <person name="Sadzewicz L."/>
            <person name="Zhao X."/>
            <person name="Vavikolanu K."/>
            <person name="Mehta A."/>
            <person name="Aluvathingal J."/>
            <person name="Nadendla S."/>
            <person name="Myers T."/>
            <person name="Yan Y."/>
            <person name="Sichtig H."/>
        </authorList>
    </citation>
    <scope>NUCLEOTIDE SEQUENCE [LARGE SCALE GENOMIC DNA]</scope>
    <source>
        <strain evidence="9 11">FDAARGOS_787</strain>
    </source>
</reference>
<dbReference type="InterPro" id="IPR032466">
    <property type="entry name" value="Metal_Hydrolase"/>
</dbReference>
<feature type="binding site" evidence="7">
    <location>
        <position position="310"/>
    </location>
    <ligand>
        <name>Fe(3+)</name>
        <dbReference type="ChEBI" id="CHEBI:29034"/>
    </ligand>
</feature>
<dbReference type="CDD" id="cd01296">
    <property type="entry name" value="Imidazolone-5PH"/>
    <property type="match status" value="1"/>
</dbReference>
<gene>
    <name evidence="7 10" type="primary">hutI</name>
    <name evidence="10" type="ORF">AAIK43_28625</name>
    <name evidence="9" type="ORF">FOC81_26615</name>
</gene>
<dbReference type="GO" id="GO:0005506">
    <property type="term" value="F:iron ion binding"/>
    <property type="evidence" value="ECO:0007669"/>
    <property type="project" value="UniProtKB-UniRule"/>
</dbReference>
<comment type="cofactor">
    <cofactor evidence="7">
        <name>Zn(2+)</name>
        <dbReference type="ChEBI" id="CHEBI:29105"/>
    </cofactor>
    <cofactor evidence="7">
        <name>Fe(3+)</name>
        <dbReference type="ChEBI" id="CHEBI:29034"/>
    </cofactor>
    <text evidence="7">Binds 1 zinc or iron ion per subunit.</text>
</comment>
<feature type="binding site" evidence="7">
    <location>
        <position position="238"/>
    </location>
    <ligand>
        <name>4-imidazolone-5-propanoate</name>
        <dbReference type="ChEBI" id="CHEBI:77893"/>
    </ligand>
</feature>
<dbReference type="SUPFAM" id="SSF51338">
    <property type="entry name" value="Composite domain of metallo-dependent hydrolases"/>
    <property type="match status" value="1"/>
</dbReference>
<comment type="function">
    <text evidence="7">Catalyzes the hydrolytic cleavage of the carbon-nitrogen bond in imidazolone-5-propanoate to yield N-formimidoyl-L-glutamate. It is the third step in the universal histidine degradation pathway.</text>
</comment>
<feature type="binding site" evidence="7">
    <location>
        <position position="75"/>
    </location>
    <ligand>
        <name>4-imidazolone-5-propanoate</name>
        <dbReference type="ChEBI" id="CHEBI:77893"/>
    </ligand>
</feature>
<evidence type="ECO:0000256" key="2">
    <source>
        <dbReference type="ARBA" id="ARBA00022723"/>
    </source>
</evidence>
<dbReference type="EMBL" id="CP054569">
    <property type="protein sequence ID" value="QKQ50085.1"/>
    <property type="molecule type" value="Genomic_DNA"/>
</dbReference>
<evidence type="ECO:0000259" key="8">
    <source>
        <dbReference type="Pfam" id="PF01979"/>
    </source>
</evidence>
<evidence type="ECO:0000313" key="12">
    <source>
        <dbReference type="Proteomes" id="UP001446337"/>
    </source>
</evidence>
<protein>
    <recommendedName>
        <fullName evidence="1 7">Imidazolonepropionase</fullName>
        <ecNumber evidence="1 7">3.5.2.7</ecNumber>
    </recommendedName>
    <alternativeName>
        <fullName evidence="7">Imidazolone-5-propionate hydrolase</fullName>
    </alternativeName>
</protein>
<evidence type="ECO:0000313" key="10">
    <source>
        <dbReference type="EMBL" id="XAN15315.1"/>
    </source>
</evidence>
<feature type="domain" description="Amidohydrolase-related" evidence="8">
    <location>
        <begin position="57"/>
        <end position="376"/>
    </location>
</feature>
<reference evidence="10 12" key="2">
    <citation type="submission" date="2024-05" db="EMBL/GenBank/DDBJ databases">
        <title>Achromobacter denitrificans. BP1, complete genome.</title>
        <authorList>
            <person name="Zhang B."/>
        </authorList>
    </citation>
    <scope>NUCLEOTIDE SEQUENCE [LARGE SCALE GENOMIC DNA]</scope>
    <source>
        <strain evidence="10 12">BP1</strain>
    </source>
</reference>
<keyword evidence="3 7" id="KW-0378">Hydrolase</keyword>
<name>A0A6N0JSK9_ACHDE</name>
<feature type="binding site" evidence="7">
    <location>
        <position position="310"/>
    </location>
    <ligand>
        <name>Zn(2+)</name>
        <dbReference type="ChEBI" id="CHEBI:29105"/>
    </ligand>
</feature>
<feature type="binding site" evidence="7">
    <location>
        <position position="315"/>
    </location>
    <ligand>
        <name>4-imidazolone-5-propanoate</name>
        <dbReference type="ChEBI" id="CHEBI:77893"/>
    </ligand>
</feature>
<feature type="binding site" evidence="7">
    <location>
        <position position="138"/>
    </location>
    <ligand>
        <name>N-formimidoyl-L-glutamate</name>
        <dbReference type="ChEBI" id="CHEBI:58928"/>
    </ligand>
</feature>
<dbReference type="Proteomes" id="UP001446337">
    <property type="component" value="Chromosome"/>
</dbReference>
<dbReference type="FunFam" id="3.20.20.140:FF:000007">
    <property type="entry name" value="Imidazolonepropionase"/>
    <property type="match status" value="1"/>
</dbReference>
<dbReference type="InterPro" id="IPR006680">
    <property type="entry name" value="Amidohydro-rel"/>
</dbReference>
<keyword evidence="5 7" id="KW-0862">Zinc</keyword>
<feature type="binding site" evidence="7">
    <location>
        <position position="235"/>
    </location>
    <ligand>
        <name>Fe(3+)</name>
        <dbReference type="ChEBI" id="CHEBI:29034"/>
    </ligand>
</feature>
<keyword evidence="6 7" id="KW-0408">Iron</keyword>
<sequence length="404" mass="43326">MRQVWRNCHAATMAGGRYSAIERAAILTRDELIEWIGPEDALPHADGAAVHDLGGAWVTPGLIDCHTHLVFGGDRSREFEQRLQGVDYASIAAQGGGIASTVRATRAAREDELYDGARRRALQLLRDGVTTLEVKSGYGLDLASERKMLRVARRLGQALPLTVRATFLGAHALPPEYEGRADDYVGEVCRMLPVLAAEGLVDAVDAFCEHLAFSPAQVERVFLAARQYGLPVKLHAEQLSSQHGATLAARYGALSADHLEYLTESDVLAMARAGTVAVLLPGAFYALRETQLPPVGLLRQHGVPIAISSDLNPGTSPALSLRLMLSMACTLFRLTPEEALAGATLHAARALGLQASHGSLEAGKVADFVAWEVGHPAELAYWIGGDLPRRVVRHAALAHVTAAR</sequence>
<evidence type="ECO:0000313" key="9">
    <source>
        <dbReference type="EMBL" id="QKQ50085.1"/>
    </source>
</evidence>
<evidence type="ECO:0000256" key="1">
    <source>
        <dbReference type="ARBA" id="ARBA00012864"/>
    </source>
</evidence>
<evidence type="ECO:0000256" key="5">
    <source>
        <dbReference type="ARBA" id="ARBA00022833"/>
    </source>
</evidence>
<dbReference type="EMBL" id="CP154792">
    <property type="protein sequence ID" value="XAN15315.1"/>
    <property type="molecule type" value="Genomic_DNA"/>
</dbReference>
<dbReference type="OrthoDB" id="9776455at2"/>
<feature type="binding site" evidence="7">
    <location>
        <position position="66"/>
    </location>
    <ligand>
        <name>Fe(3+)</name>
        <dbReference type="ChEBI" id="CHEBI:29034"/>
    </ligand>
</feature>
<dbReference type="InterPro" id="IPR011059">
    <property type="entry name" value="Metal-dep_hydrolase_composite"/>
</dbReference>
<evidence type="ECO:0000256" key="3">
    <source>
        <dbReference type="ARBA" id="ARBA00022801"/>
    </source>
</evidence>
<dbReference type="EC" id="3.5.2.7" evidence="1 7"/>
<comment type="similarity">
    <text evidence="7">Belongs to the metallo-dependent hydrolases superfamily. HutI family.</text>
</comment>